<evidence type="ECO:0000256" key="3">
    <source>
        <dbReference type="ARBA" id="ARBA00023163"/>
    </source>
</evidence>
<dbReference type="Pfam" id="PF12625">
    <property type="entry name" value="Arabinose_bd"/>
    <property type="match status" value="1"/>
</dbReference>
<proteinExistence type="predicted"/>
<dbReference type="PANTHER" id="PTHR47894:SF1">
    <property type="entry name" value="HTH-TYPE TRANSCRIPTIONAL REGULATOR VQSM"/>
    <property type="match status" value="1"/>
</dbReference>
<evidence type="ECO:0000313" key="6">
    <source>
        <dbReference type="EMBL" id="MBB5090034.1"/>
    </source>
</evidence>
<dbReference type="SUPFAM" id="SSF46689">
    <property type="entry name" value="Homeodomain-like"/>
    <property type="match status" value="1"/>
</dbReference>
<dbReference type="InterPro" id="IPR032687">
    <property type="entry name" value="AraC-type_N"/>
</dbReference>
<dbReference type="SMART" id="SM00342">
    <property type="entry name" value="HTH_ARAC"/>
    <property type="match status" value="1"/>
</dbReference>
<reference evidence="6 7" key="1">
    <citation type="submission" date="2020-08" db="EMBL/GenBank/DDBJ databases">
        <title>Genomic Encyclopedia of Type Strains, Phase IV (KMG-IV): sequencing the most valuable type-strain genomes for metagenomic binning, comparative biology and taxonomic classification.</title>
        <authorList>
            <person name="Goeker M."/>
        </authorList>
    </citation>
    <scope>NUCLEOTIDE SEQUENCE [LARGE SCALE GENOMIC DNA]</scope>
    <source>
        <strain evidence="6 7">DSM 25620</strain>
    </source>
</reference>
<dbReference type="Gene3D" id="1.10.10.60">
    <property type="entry name" value="Homeodomain-like"/>
    <property type="match status" value="1"/>
</dbReference>
<evidence type="ECO:0000256" key="4">
    <source>
        <dbReference type="SAM" id="MobiDB-lite"/>
    </source>
</evidence>
<dbReference type="GO" id="GO:0003700">
    <property type="term" value="F:DNA-binding transcription factor activity"/>
    <property type="evidence" value="ECO:0007669"/>
    <property type="project" value="InterPro"/>
</dbReference>
<dbReference type="AlphaFoldDB" id="A0A7W8AGQ2"/>
<feature type="domain" description="HTH araC/xylS-type" evidence="5">
    <location>
        <begin position="241"/>
        <end position="339"/>
    </location>
</feature>
<dbReference type="InterPro" id="IPR009057">
    <property type="entry name" value="Homeodomain-like_sf"/>
</dbReference>
<feature type="region of interest" description="Disordered" evidence="4">
    <location>
        <begin position="332"/>
        <end position="356"/>
    </location>
</feature>
<dbReference type="Pfam" id="PF12833">
    <property type="entry name" value="HTH_18"/>
    <property type="match status" value="1"/>
</dbReference>
<evidence type="ECO:0000313" key="7">
    <source>
        <dbReference type="Proteomes" id="UP000531231"/>
    </source>
</evidence>
<dbReference type="GO" id="GO:0005829">
    <property type="term" value="C:cytosol"/>
    <property type="evidence" value="ECO:0007669"/>
    <property type="project" value="TreeGrafter"/>
</dbReference>
<comment type="caution">
    <text evidence="6">The sequence shown here is derived from an EMBL/GenBank/DDBJ whole genome shotgun (WGS) entry which is preliminary data.</text>
</comment>
<evidence type="ECO:0000259" key="5">
    <source>
        <dbReference type="PROSITE" id="PS01124"/>
    </source>
</evidence>
<sequence>MPYLVIQEQEETMIGRGFVDDALTVLQHYAPAKIPDVLAGAGIDAKALQQPDFKLDAARYSRLWLAIAEEIQCEFFRFGQRPMPPGSFAMLCHVALSSDNLEHAIRRSLRFFTLLIGEPKGELILRDGLAVIVLREVSPARPAFAYRTFFLILYGVLCWLVKRRLPIHDIGFRGAPPPDRPDYLDFFSTKVRFFQQETSLSFDPALLSLKIHRSKAALRQFLAQAPANILLRYRYDRGSASAIHKLLRETPPANWPDFAQAAQSLHISEQTLRRHLRADGMSYSSLKEELRRQYALNWLQETDKPVGMIAAELGYTEPSAFHRAFKKWTGASPARYRSSQPEPATRNRDYGYTDRS</sequence>
<evidence type="ECO:0000256" key="2">
    <source>
        <dbReference type="ARBA" id="ARBA00023125"/>
    </source>
</evidence>
<keyword evidence="2 6" id="KW-0238">DNA-binding</keyword>
<keyword evidence="1" id="KW-0805">Transcription regulation</keyword>
<organism evidence="6 7">
    <name type="scientific">Pseudochrobactrum saccharolyticum</name>
    <dbReference type="NCBI Taxonomy" id="354352"/>
    <lineage>
        <taxon>Bacteria</taxon>
        <taxon>Pseudomonadati</taxon>
        <taxon>Pseudomonadota</taxon>
        <taxon>Alphaproteobacteria</taxon>
        <taxon>Hyphomicrobiales</taxon>
        <taxon>Brucellaceae</taxon>
        <taxon>Pseudochrobactrum</taxon>
    </lineage>
</organism>
<feature type="compositionally biased region" description="Basic and acidic residues" evidence="4">
    <location>
        <begin position="345"/>
        <end position="356"/>
    </location>
</feature>
<dbReference type="InterPro" id="IPR018060">
    <property type="entry name" value="HTH_AraC"/>
</dbReference>
<dbReference type="GO" id="GO:0000976">
    <property type="term" value="F:transcription cis-regulatory region binding"/>
    <property type="evidence" value="ECO:0007669"/>
    <property type="project" value="TreeGrafter"/>
</dbReference>
<gene>
    <name evidence="6" type="ORF">HNQ68_000546</name>
</gene>
<name>A0A7W8AGQ2_9HYPH</name>
<protein>
    <submittedName>
        <fullName evidence="6">AraC-like DNA-binding protein</fullName>
    </submittedName>
</protein>
<dbReference type="InterPro" id="IPR020449">
    <property type="entry name" value="Tscrpt_reg_AraC-type_HTH"/>
</dbReference>
<keyword evidence="7" id="KW-1185">Reference proteome</keyword>
<dbReference type="Proteomes" id="UP000531231">
    <property type="component" value="Unassembled WGS sequence"/>
</dbReference>
<dbReference type="RefSeq" id="WP_151158611.1">
    <property type="nucleotide sequence ID" value="NZ_JACHIL010000001.1"/>
</dbReference>
<accession>A0A7W8AGQ2</accession>
<dbReference type="PRINTS" id="PR00032">
    <property type="entry name" value="HTHARAC"/>
</dbReference>
<dbReference type="PANTHER" id="PTHR47894">
    <property type="entry name" value="HTH-TYPE TRANSCRIPTIONAL REGULATOR GADX"/>
    <property type="match status" value="1"/>
</dbReference>
<evidence type="ECO:0000256" key="1">
    <source>
        <dbReference type="ARBA" id="ARBA00023015"/>
    </source>
</evidence>
<keyword evidence="3" id="KW-0804">Transcription</keyword>
<dbReference type="PROSITE" id="PS01124">
    <property type="entry name" value="HTH_ARAC_FAMILY_2"/>
    <property type="match status" value="1"/>
</dbReference>
<dbReference type="EMBL" id="JACHIL010000001">
    <property type="protein sequence ID" value="MBB5090034.1"/>
    <property type="molecule type" value="Genomic_DNA"/>
</dbReference>